<dbReference type="PANTHER" id="PTHR12283">
    <property type="entry name" value="GLUTAMINYL-PEPTIDE CYCLOTRANSFERASE"/>
    <property type="match status" value="1"/>
</dbReference>
<dbReference type="AlphaFoldDB" id="A0A2N1PRZ2"/>
<evidence type="ECO:0000313" key="6">
    <source>
        <dbReference type="Proteomes" id="UP000233256"/>
    </source>
</evidence>
<proteinExistence type="predicted"/>
<dbReference type="InterPro" id="IPR007484">
    <property type="entry name" value="Peptidase_M28"/>
</dbReference>
<dbReference type="InterPro" id="IPR040234">
    <property type="entry name" value="QC/QCL"/>
</dbReference>
<feature type="compositionally biased region" description="Basic and acidic residues" evidence="3">
    <location>
        <begin position="51"/>
        <end position="67"/>
    </location>
</feature>
<name>A0A2N1PRZ2_9BACT</name>
<feature type="domain" description="Peptidase M28" evidence="4">
    <location>
        <begin position="155"/>
        <end position="351"/>
    </location>
</feature>
<evidence type="ECO:0000259" key="4">
    <source>
        <dbReference type="Pfam" id="PF04389"/>
    </source>
</evidence>
<dbReference type="Proteomes" id="UP000233256">
    <property type="component" value="Unassembled WGS sequence"/>
</dbReference>
<gene>
    <name evidence="5" type="ORF">CVV64_04840</name>
</gene>
<dbReference type="Pfam" id="PF04389">
    <property type="entry name" value="Peptidase_M28"/>
    <property type="match status" value="1"/>
</dbReference>
<reference evidence="5 6" key="1">
    <citation type="journal article" date="2017" name="ISME J.">
        <title>Potential for microbial H2 and metal transformations associated with novel bacteria and archaea in deep terrestrial subsurface sediments.</title>
        <authorList>
            <person name="Hernsdorf A.W."/>
            <person name="Amano Y."/>
            <person name="Miyakawa K."/>
            <person name="Ise K."/>
            <person name="Suzuki Y."/>
            <person name="Anantharaman K."/>
            <person name="Probst A."/>
            <person name="Burstein D."/>
            <person name="Thomas B.C."/>
            <person name="Banfield J.F."/>
        </authorList>
    </citation>
    <scope>NUCLEOTIDE SEQUENCE [LARGE SCALE GENOMIC DNA]</scope>
    <source>
        <strain evidence="5">HGW-Wallbacteria-1</strain>
    </source>
</reference>
<evidence type="ECO:0000256" key="3">
    <source>
        <dbReference type="SAM" id="MobiDB-lite"/>
    </source>
</evidence>
<organism evidence="5 6">
    <name type="scientific">Candidatus Wallbacteria bacterium HGW-Wallbacteria-1</name>
    <dbReference type="NCBI Taxonomy" id="2013854"/>
    <lineage>
        <taxon>Bacteria</taxon>
        <taxon>Candidatus Walliibacteriota</taxon>
    </lineage>
</organism>
<dbReference type="GO" id="GO:0016603">
    <property type="term" value="F:glutaminyl-peptide cyclotransferase activity"/>
    <property type="evidence" value="ECO:0007669"/>
    <property type="project" value="TreeGrafter"/>
</dbReference>
<evidence type="ECO:0000256" key="1">
    <source>
        <dbReference type="ARBA" id="ARBA00022679"/>
    </source>
</evidence>
<comment type="caution">
    <text evidence="5">The sequence shown here is derived from an EMBL/GenBank/DDBJ whole genome shotgun (WGS) entry which is preliminary data.</text>
</comment>
<protein>
    <recommendedName>
        <fullName evidence="4">Peptidase M28 domain-containing protein</fullName>
    </recommendedName>
</protein>
<feature type="region of interest" description="Disordered" evidence="3">
    <location>
        <begin position="47"/>
        <end position="70"/>
    </location>
</feature>
<evidence type="ECO:0000313" key="5">
    <source>
        <dbReference type="EMBL" id="PKK91100.1"/>
    </source>
</evidence>
<dbReference type="SUPFAM" id="SSF53187">
    <property type="entry name" value="Zn-dependent exopeptidases"/>
    <property type="match status" value="1"/>
</dbReference>
<dbReference type="Gene3D" id="3.40.630.10">
    <property type="entry name" value="Zn peptidases"/>
    <property type="match status" value="1"/>
</dbReference>
<dbReference type="EMBL" id="PGXC01000003">
    <property type="protein sequence ID" value="PKK91100.1"/>
    <property type="molecule type" value="Genomic_DNA"/>
</dbReference>
<dbReference type="PANTHER" id="PTHR12283:SF6">
    <property type="entry name" value="GLUTAMINYL-PEPTIDE CYCLOTRANSFERASE-RELATED"/>
    <property type="match status" value="1"/>
</dbReference>
<accession>A0A2N1PRZ2</accession>
<evidence type="ECO:0000256" key="2">
    <source>
        <dbReference type="ARBA" id="ARBA00023315"/>
    </source>
</evidence>
<keyword evidence="2" id="KW-0012">Acyltransferase</keyword>
<dbReference type="GO" id="GO:0008270">
    <property type="term" value="F:zinc ion binding"/>
    <property type="evidence" value="ECO:0007669"/>
    <property type="project" value="TreeGrafter"/>
</dbReference>
<keyword evidence="1" id="KW-0808">Transferase</keyword>
<sequence length="361" mass="40561">MKLKMKFRIIFRLKFNYISFEPICLALFFVFVLIGSSHSLSLQNGQANSVKTEHGKTPEENRVRSSDQYENVDQPASSVCFSGNNAFDFASRMCAMGPRVPGTAGWKSCQDLIETSLTGIGYQVERIPFTISDNNGNSVNFVNIIAFPVMPSYSSTKNTTLILCAHYDTRPFAEKDTISPDTPISGANDGASGTAVLLELARVLRTIPLEIKPVFIFFDGEDYGRGIQNMLHGSRNYVSRLSEAEIQKIRTVILLDMIGDRDLAIPMEPNSMDSDPQTMNEIWKTASELGVSQFKHFPGPRISDDHIPFHWRGIKAIDLIDFDYPHWHTTRDTIDKISGESMAAVGKVLQTYICKKWKRQN</sequence>